<evidence type="ECO:0000313" key="2">
    <source>
        <dbReference type="Proteomes" id="UP000295578"/>
    </source>
</evidence>
<protein>
    <submittedName>
        <fullName evidence="1">Uncharacterized protein</fullName>
    </submittedName>
</protein>
<dbReference type="AlphaFoldDB" id="A0A4R5BSV4"/>
<comment type="caution">
    <text evidence="1">The sequence shown here is derived from an EMBL/GenBank/DDBJ whole genome shotgun (WGS) entry which is preliminary data.</text>
</comment>
<gene>
    <name evidence="1" type="ORF">E1293_05415</name>
</gene>
<name>A0A4R5BSV4_9ACTN</name>
<dbReference type="Proteomes" id="UP000295578">
    <property type="component" value="Unassembled WGS sequence"/>
</dbReference>
<dbReference type="EMBL" id="SMKY01000014">
    <property type="protein sequence ID" value="TDD89099.1"/>
    <property type="molecule type" value="Genomic_DNA"/>
</dbReference>
<accession>A0A4R5BSV4</accession>
<keyword evidence="2" id="KW-1185">Reference proteome</keyword>
<reference evidence="1 2" key="1">
    <citation type="submission" date="2019-03" db="EMBL/GenBank/DDBJ databases">
        <title>Draft genome sequences of novel Actinobacteria.</title>
        <authorList>
            <person name="Sahin N."/>
            <person name="Ay H."/>
            <person name="Saygin H."/>
        </authorList>
    </citation>
    <scope>NUCLEOTIDE SEQUENCE [LARGE SCALE GENOMIC DNA]</scope>
    <source>
        <strain evidence="1 2">DSM 45941</strain>
    </source>
</reference>
<proteinExistence type="predicted"/>
<sequence length="95" mass="10267">MMTRPTKSPAAVTRTTAELRRGHAIYVRGIGTIPVVAVLPLPRGQALIVLARDDLAVISTPAAEWEALCPDAPVEFLARVTFCSTCRGMGRTCRF</sequence>
<evidence type="ECO:0000313" key="1">
    <source>
        <dbReference type="EMBL" id="TDD89099.1"/>
    </source>
</evidence>
<dbReference type="RefSeq" id="WP_132194433.1">
    <property type="nucleotide sequence ID" value="NZ_SMKY01000014.1"/>
</dbReference>
<organism evidence="1 2">
    <name type="scientific">Actinomadura darangshiensis</name>
    <dbReference type="NCBI Taxonomy" id="705336"/>
    <lineage>
        <taxon>Bacteria</taxon>
        <taxon>Bacillati</taxon>
        <taxon>Actinomycetota</taxon>
        <taxon>Actinomycetes</taxon>
        <taxon>Streptosporangiales</taxon>
        <taxon>Thermomonosporaceae</taxon>
        <taxon>Actinomadura</taxon>
    </lineage>
</organism>
<dbReference type="OrthoDB" id="9886500at2"/>